<feature type="region of interest" description="Disordered" evidence="10">
    <location>
        <begin position="926"/>
        <end position="1037"/>
    </location>
</feature>
<evidence type="ECO:0000256" key="7">
    <source>
        <dbReference type="ARBA" id="ARBA00023242"/>
    </source>
</evidence>
<feature type="region of interest" description="Disordered" evidence="10">
    <location>
        <begin position="889"/>
        <end position="909"/>
    </location>
</feature>
<keyword evidence="19" id="KW-1185">Reference proteome</keyword>
<dbReference type="Pfam" id="PF22984">
    <property type="entry name" value="RM6_Med14"/>
    <property type="match status" value="1"/>
</dbReference>
<evidence type="ECO:0000256" key="10">
    <source>
        <dbReference type="SAM" id="MobiDB-lite"/>
    </source>
</evidence>
<evidence type="ECO:0000259" key="12">
    <source>
        <dbReference type="Pfam" id="PF08638"/>
    </source>
</evidence>
<evidence type="ECO:0000256" key="5">
    <source>
        <dbReference type="ARBA" id="ARBA00023159"/>
    </source>
</evidence>
<dbReference type="InterPro" id="IPR056878">
    <property type="entry name" value="RM5_Med14"/>
</dbReference>
<dbReference type="Pfam" id="PF08638">
    <property type="entry name" value="Med14"/>
    <property type="match status" value="1"/>
</dbReference>
<keyword evidence="11" id="KW-0812">Transmembrane</keyword>
<dbReference type="InterPro" id="IPR055122">
    <property type="entry name" value="Med14_N"/>
</dbReference>
<evidence type="ECO:0000259" key="17">
    <source>
        <dbReference type="Pfam" id="PF25069"/>
    </source>
</evidence>
<evidence type="ECO:0000256" key="9">
    <source>
        <dbReference type="RuleBase" id="RU365082"/>
    </source>
</evidence>
<evidence type="ECO:0000256" key="3">
    <source>
        <dbReference type="ARBA" id="ARBA00019619"/>
    </source>
</evidence>
<keyword evidence="11" id="KW-1133">Transmembrane helix</keyword>
<evidence type="ECO:0000256" key="8">
    <source>
        <dbReference type="ARBA" id="ARBA00032007"/>
    </source>
</evidence>
<proteinExistence type="inferred from homology"/>
<reference evidence="18" key="1">
    <citation type="submission" date="2022-11" db="EMBL/GenBank/DDBJ databases">
        <title>Centuries of genome instability and evolution in soft-shell clam transmissible cancer (bioRxiv).</title>
        <authorList>
            <person name="Hart S.F.M."/>
            <person name="Yonemitsu M.A."/>
            <person name="Giersch R.M."/>
            <person name="Beal B.F."/>
            <person name="Arriagada G."/>
            <person name="Davis B.W."/>
            <person name="Ostrander E.A."/>
            <person name="Goff S.P."/>
            <person name="Metzger M.J."/>
        </authorList>
    </citation>
    <scope>NUCLEOTIDE SEQUENCE</scope>
    <source>
        <strain evidence="18">MELC-2E11</strain>
        <tissue evidence="18">Siphon/mantle</tissue>
    </source>
</reference>
<dbReference type="InterPro" id="IPR056877">
    <property type="entry name" value="Med14_C"/>
</dbReference>
<comment type="similarity">
    <text evidence="2 9">Belongs to the Mediator complex subunit 14 family.</text>
</comment>
<feature type="domain" description="Mediator of RNA polymerase II transcription subunit 14 RM6" evidence="14">
    <location>
        <begin position="709"/>
        <end position="771"/>
    </location>
</feature>
<evidence type="ECO:0000259" key="14">
    <source>
        <dbReference type="Pfam" id="PF22984"/>
    </source>
</evidence>
<evidence type="ECO:0000256" key="11">
    <source>
        <dbReference type="SAM" id="Phobius"/>
    </source>
</evidence>
<keyword evidence="7 9" id="KW-0539">Nucleus</keyword>
<feature type="domain" description="Mediator of RNA polymerase II transcription subunit 14 RM3" evidence="15">
    <location>
        <begin position="356"/>
        <end position="462"/>
    </location>
</feature>
<dbReference type="Pfam" id="PF25065">
    <property type="entry name" value="RM3_Med14"/>
    <property type="match status" value="1"/>
</dbReference>
<evidence type="ECO:0000313" key="19">
    <source>
        <dbReference type="Proteomes" id="UP001164746"/>
    </source>
</evidence>
<dbReference type="PANTHER" id="PTHR12809:SF2">
    <property type="entry name" value="MEDIATOR OF RNA POLYMERASE II TRANSCRIPTION SUBUNIT 14"/>
    <property type="match status" value="1"/>
</dbReference>
<gene>
    <name evidence="18" type="ORF">MAR_017409</name>
</gene>
<feature type="domain" description="Mediator of RNA polymerase II transcription subunit 14 RM5" evidence="16">
    <location>
        <begin position="603"/>
        <end position="686"/>
    </location>
</feature>
<dbReference type="Pfam" id="PF25069">
    <property type="entry name" value="Med14_C"/>
    <property type="match status" value="1"/>
</dbReference>
<keyword evidence="4 9" id="KW-0805">Transcription regulation</keyword>
<keyword evidence="6 9" id="KW-0804">Transcription</keyword>
<dbReference type="Pfam" id="PF25067">
    <property type="entry name" value="RM5_Med14"/>
    <property type="match status" value="1"/>
</dbReference>
<evidence type="ECO:0000259" key="13">
    <source>
        <dbReference type="Pfam" id="PF22981"/>
    </source>
</evidence>
<feature type="domain" description="Mediator of RNA polymerase II transcription subunit 14 RM2" evidence="13">
    <location>
        <begin position="272"/>
        <end position="353"/>
    </location>
</feature>
<dbReference type="PANTHER" id="PTHR12809">
    <property type="entry name" value="MEDIATOR COMPLEX SUBUNIT"/>
    <property type="match status" value="1"/>
</dbReference>
<comment type="function">
    <text evidence="9">Component of the Mediator complex, a coactivator involved in the regulated transcription of nearly all RNA polymerase II-dependent genes. Mediator functions as a bridge to convey information from gene-specific regulatory proteins to the basal RNA polymerase II transcription machinery. Mediator is recruited to promoters by direct interactions with regulatory proteins and serves as a scaffold for the assembly of a functional preinitiation complex with RNA polymerase II and the general transcription factors.</text>
</comment>
<evidence type="ECO:0000313" key="18">
    <source>
        <dbReference type="EMBL" id="WAR07451.1"/>
    </source>
</evidence>
<evidence type="ECO:0000259" key="16">
    <source>
        <dbReference type="Pfam" id="PF25067"/>
    </source>
</evidence>
<keyword evidence="11" id="KW-0472">Membrane</keyword>
<evidence type="ECO:0000256" key="1">
    <source>
        <dbReference type="ARBA" id="ARBA00004123"/>
    </source>
</evidence>
<dbReference type="Pfam" id="PF22981">
    <property type="entry name" value="RM2_Med14"/>
    <property type="match status" value="1"/>
</dbReference>
<dbReference type="EMBL" id="CP111017">
    <property type="protein sequence ID" value="WAR07451.1"/>
    <property type="molecule type" value="Genomic_DNA"/>
</dbReference>
<evidence type="ECO:0000256" key="6">
    <source>
        <dbReference type="ARBA" id="ARBA00023163"/>
    </source>
</evidence>
<comment type="subunit">
    <text evidence="9">Component of the Mediator complex.</text>
</comment>
<name>A0ABY7EJS0_MYAAR</name>
<evidence type="ECO:0000259" key="15">
    <source>
        <dbReference type="Pfam" id="PF25065"/>
    </source>
</evidence>
<organism evidence="18 19">
    <name type="scientific">Mya arenaria</name>
    <name type="common">Soft-shell clam</name>
    <dbReference type="NCBI Taxonomy" id="6604"/>
    <lineage>
        <taxon>Eukaryota</taxon>
        <taxon>Metazoa</taxon>
        <taxon>Spiralia</taxon>
        <taxon>Lophotrochozoa</taxon>
        <taxon>Mollusca</taxon>
        <taxon>Bivalvia</taxon>
        <taxon>Autobranchia</taxon>
        <taxon>Heteroconchia</taxon>
        <taxon>Euheterodonta</taxon>
        <taxon>Imparidentia</taxon>
        <taxon>Neoheterodontei</taxon>
        <taxon>Myida</taxon>
        <taxon>Myoidea</taxon>
        <taxon>Myidae</taxon>
        <taxon>Mya</taxon>
    </lineage>
</organism>
<dbReference type="InterPro" id="IPR055114">
    <property type="entry name" value="Med14_RM6"/>
</dbReference>
<dbReference type="InterPro" id="IPR013947">
    <property type="entry name" value="Mediator_Med14"/>
</dbReference>
<sequence>MPPTEGAMVVAQNPMGMGVGTISLATLIDFIVQRTYHEMVVLSEILPRKTDMERKIEIVQYASRTRQLFIRLLALVKWANSASKVDKCAKICNFLEQQSMYFIETADTLAKMSRETLVNARLPNFSLPCAIDVLTLGTYPRLPTCIREKIVPPDPITSSEKKQVLQRLNQVIQYRLVSSELPKHMRKLKIENGRVKFLVEHEFQVTLTLMEDSPVIPWRLLHIDILVENHETGDGKALVHSLQVGYIHRVAQSRLLDNDKPLHDLYRAQKLIRERLGDSLYIDEYSVGKCLTVSYWRDFMKKEKEKVPDAIRYRLSVHVNEEDDDKQLCVSHTPAMLPDECRRVGTNIHSEHLSLERLLMTTVEVRTRTKLKDLAYSIQRFIEGKCEIRDLPLALHVPVLHPCTSTEQLRITIDAQRGMMMASLPSIDLPVLKELEDSLNGDRKVIQKHLVKLRLHLTMLRCERSVECLHTVARQQLPLVNKEDHPIKDLPPQRLYITVPKQTNHHVDSPPRSVQFHYHMLETTPSTAEGEGIQEGGDDPNPVTAFMKAGKLLLLGEYVEPMGKKLKTSPYIVPELVHVVAACEEKLPFVFLGHELKENKVLCTNIQVDKQAMGFVMDIIMFPDVAGVSKEDCDTLRRSLLSCKIRMVTKPFRTWQVEFLFTASGLDTRTDTESGPTQRVFCSYQMDGGAGKMVTDLLNDWAAMCHLFSIIKSYNYKKITLQYGMAFSSLIHILWRCDQKQFVLSFGRQGYTSPMNPHVPMATQLQHDLNTSRSLSYLVQSPKQSIQCFTVIPQSSTHVRISYRNQYCLDVHFRSTNVVAVRDGAYSLFDTSKATEGFTPIPMLKAFLGMFVDESVTGGNLRRRSTTEDDNPPSPIGMDNMDVFSIPASHQATGSPGARQRADGIAPSPSTYIGTPSPGALLATGSPGNPHLHVPSPGSFVPAPSPSSLGIHMQSPASFISPQGVGDTGSPYPGNLAMPSPGQRSNWPNSPSVPGPSPASRHGGMAPSPGYPTLHSPQNAGKDDHGKASVMSPPSRILPQRQWAASTPTLLSHEAFDTLLKPTPIQQLPLHMPLSPLERFLGCKFIRRHIVRAISQEKHVACPPYKSNSLTAFGRLLKANINILKDVIQIMRLELLQLTQIQPPSQPGQPQREPISITIPLLYSIQDNNITLVEKGTTNTNHNLVHVSQHLKRYMDSRFHQSGECAIFPAVRDLLTNLIILSLFHNCLIVVAMVMVARTVYIFKTENFEKHKQQQQQKF</sequence>
<protein>
    <recommendedName>
        <fullName evidence="3 9">Mediator of RNA polymerase II transcription subunit 14</fullName>
    </recommendedName>
    <alternativeName>
        <fullName evidence="8 9">Mediator complex subunit 14</fullName>
    </alternativeName>
</protein>
<keyword evidence="5 9" id="KW-0010">Activator</keyword>
<evidence type="ECO:0000256" key="2">
    <source>
        <dbReference type="ARBA" id="ARBA00007813"/>
    </source>
</evidence>
<dbReference type="Proteomes" id="UP001164746">
    <property type="component" value="Chromosome 6"/>
</dbReference>
<feature type="domain" description="Mediator complex subunit MED14 N-terminal" evidence="12">
    <location>
        <begin position="21"/>
        <end position="210"/>
    </location>
</feature>
<feature type="transmembrane region" description="Helical" evidence="11">
    <location>
        <begin position="1218"/>
        <end position="1243"/>
    </location>
</feature>
<accession>A0ABY7EJS0</accession>
<dbReference type="InterPro" id="IPR055113">
    <property type="entry name" value="Med14_RM2"/>
</dbReference>
<feature type="domain" description="Mediator of RNA polymerase II transcription subunit 14 C-terminal" evidence="17">
    <location>
        <begin position="1136"/>
        <end position="1220"/>
    </location>
</feature>
<dbReference type="InterPro" id="IPR056879">
    <property type="entry name" value="RM3_Med14"/>
</dbReference>
<comment type="subcellular location">
    <subcellularLocation>
        <location evidence="1 9">Nucleus</location>
    </subcellularLocation>
</comment>
<evidence type="ECO:0000256" key="4">
    <source>
        <dbReference type="ARBA" id="ARBA00023015"/>
    </source>
</evidence>